<keyword evidence="2" id="KW-0805">Transcription regulation</keyword>
<comment type="caution">
    <text evidence="6">The sequence shown here is derived from an EMBL/GenBank/DDBJ whole genome shotgun (WGS) entry which is preliminary data.</text>
</comment>
<keyword evidence="3" id="KW-0238">DNA-binding</keyword>
<evidence type="ECO:0000256" key="3">
    <source>
        <dbReference type="ARBA" id="ARBA00023125"/>
    </source>
</evidence>
<gene>
    <name evidence="6" type="ORF">EV675_1368</name>
</gene>
<dbReference type="Pfam" id="PF03466">
    <property type="entry name" value="LysR_substrate"/>
    <property type="match status" value="1"/>
</dbReference>
<dbReference type="SUPFAM" id="SSF53850">
    <property type="entry name" value="Periplasmic binding protein-like II"/>
    <property type="match status" value="1"/>
</dbReference>
<feature type="domain" description="HTH lysR-type" evidence="5">
    <location>
        <begin position="5"/>
        <end position="62"/>
    </location>
</feature>
<dbReference type="GO" id="GO:0043565">
    <property type="term" value="F:sequence-specific DNA binding"/>
    <property type="evidence" value="ECO:0007669"/>
    <property type="project" value="TreeGrafter"/>
</dbReference>
<dbReference type="InterPro" id="IPR036390">
    <property type="entry name" value="WH_DNA-bd_sf"/>
</dbReference>
<evidence type="ECO:0000256" key="2">
    <source>
        <dbReference type="ARBA" id="ARBA00023015"/>
    </source>
</evidence>
<name>A0A4Q7NJT3_9BURK</name>
<dbReference type="PANTHER" id="PTHR30537">
    <property type="entry name" value="HTH-TYPE TRANSCRIPTIONAL REGULATOR"/>
    <property type="match status" value="1"/>
</dbReference>
<evidence type="ECO:0000256" key="4">
    <source>
        <dbReference type="ARBA" id="ARBA00023163"/>
    </source>
</evidence>
<comment type="similarity">
    <text evidence="1">Belongs to the LysR transcriptional regulatory family.</text>
</comment>
<evidence type="ECO:0000259" key="5">
    <source>
        <dbReference type="PROSITE" id="PS50931"/>
    </source>
</evidence>
<dbReference type="Gene3D" id="3.40.190.10">
    <property type="entry name" value="Periplasmic binding protein-like II"/>
    <property type="match status" value="2"/>
</dbReference>
<proteinExistence type="inferred from homology"/>
<dbReference type="PROSITE" id="PS50931">
    <property type="entry name" value="HTH_LYSR"/>
    <property type="match status" value="1"/>
</dbReference>
<dbReference type="GO" id="GO:0003700">
    <property type="term" value="F:DNA-binding transcription factor activity"/>
    <property type="evidence" value="ECO:0007669"/>
    <property type="project" value="InterPro"/>
</dbReference>
<dbReference type="CDD" id="cd08432">
    <property type="entry name" value="PBP2_GcdR_TrpI_HvrB_AmpR_like"/>
    <property type="match status" value="1"/>
</dbReference>
<protein>
    <submittedName>
        <fullName evidence="6">LysR family glycine cleavage system transcriptional activator</fullName>
    </submittedName>
</protein>
<accession>A0A4Q7NJT3</accession>
<dbReference type="AlphaFoldDB" id="A0A4Q7NJT3"/>
<dbReference type="OrthoDB" id="8591238at2"/>
<keyword evidence="7" id="KW-1185">Reference proteome</keyword>
<organism evidence="6 7">
    <name type="scientific">Pigmentiphaga kullae</name>
    <dbReference type="NCBI Taxonomy" id="151784"/>
    <lineage>
        <taxon>Bacteria</taxon>
        <taxon>Pseudomonadati</taxon>
        <taxon>Pseudomonadota</taxon>
        <taxon>Betaproteobacteria</taxon>
        <taxon>Burkholderiales</taxon>
        <taxon>Alcaligenaceae</taxon>
        <taxon>Pigmentiphaga</taxon>
    </lineage>
</organism>
<dbReference type="FunFam" id="1.10.10.10:FF:000001">
    <property type="entry name" value="LysR family transcriptional regulator"/>
    <property type="match status" value="1"/>
</dbReference>
<dbReference type="InterPro" id="IPR036388">
    <property type="entry name" value="WH-like_DNA-bd_sf"/>
</dbReference>
<dbReference type="PRINTS" id="PR00039">
    <property type="entry name" value="HTHLYSR"/>
</dbReference>
<evidence type="ECO:0000313" key="6">
    <source>
        <dbReference type="EMBL" id="RZS85344.1"/>
    </source>
</evidence>
<evidence type="ECO:0000313" key="7">
    <source>
        <dbReference type="Proteomes" id="UP000292445"/>
    </source>
</evidence>
<dbReference type="InterPro" id="IPR058163">
    <property type="entry name" value="LysR-type_TF_proteobact-type"/>
</dbReference>
<keyword evidence="4" id="KW-0804">Transcription</keyword>
<dbReference type="RefSeq" id="WP_130356568.1">
    <property type="nucleotide sequence ID" value="NZ_SGXC01000001.1"/>
</dbReference>
<sequence>MSPVFPLLALRAFAEVGRHGSMKRAAASLGVTSGAVSQQIRQLEERVGMPLFLRSHHKMVLTEAGARVHPLLRGAFDQIEHALRMLETERARKTISLSTVPSFAASWLVPRLGSFTTRHPDIEIRVEASTALADLRRDGVDIAIRHGLGDYPDLLSERLMTPVLVPVGSPALLAAGAPIREPADCLAYPLLQDADRADWALWLAAHGESDDPRAARGTAFEDDYLLIRAAQAGQGLALVPREYAREEIAAGRLAQALDKPWPARFAYYLVMRPDVALRPEVGAFVDWIKEQAR</sequence>
<dbReference type="SUPFAM" id="SSF46785">
    <property type="entry name" value="Winged helix' DNA-binding domain"/>
    <property type="match status" value="1"/>
</dbReference>
<dbReference type="EMBL" id="SGXC01000001">
    <property type="protein sequence ID" value="RZS85344.1"/>
    <property type="molecule type" value="Genomic_DNA"/>
</dbReference>
<dbReference type="InterPro" id="IPR000847">
    <property type="entry name" value="LysR_HTH_N"/>
</dbReference>
<dbReference type="Pfam" id="PF00126">
    <property type="entry name" value="HTH_1"/>
    <property type="match status" value="1"/>
</dbReference>
<dbReference type="InterPro" id="IPR005119">
    <property type="entry name" value="LysR_subst-bd"/>
</dbReference>
<reference evidence="6 7" key="1">
    <citation type="submission" date="2019-02" db="EMBL/GenBank/DDBJ databases">
        <title>Genomic Encyclopedia of Type Strains, Phase IV (KMG-IV): sequencing the most valuable type-strain genomes for metagenomic binning, comparative biology and taxonomic classification.</title>
        <authorList>
            <person name="Goeker M."/>
        </authorList>
    </citation>
    <scope>NUCLEOTIDE SEQUENCE [LARGE SCALE GENOMIC DNA]</scope>
    <source>
        <strain evidence="6 7">K24</strain>
    </source>
</reference>
<evidence type="ECO:0000256" key="1">
    <source>
        <dbReference type="ARBA" id="ARBA00009437"/>
    </source>
</evidence>
<dbReference type="Proteomes" id="UP000292445">
    <property type="component" value="Unassembled WGS sequence"/>
</dbReference>
<dbReference type="PANTHER" id="PTHR30537:SF26">
    <property type="entry name" value="GLYCINE CLEAVAGE SYSTEM TRANSCRIPTIONAL ACTIVATOR"/>
    <property type="match status" value="1"/>
</dbReference>
<dbReference type="GO" id="GO:0006351">
    <property type="term" value="P:DNA-templated transcription"/>
    <property type="evidence" value="ECO:0007669"/>
    <property type="project" value="TreeGrafter"/>
</dbReference>
<dbReference type="Gene3D" id="1.10.10.10">
    <property type="entry name" value="Winged helix-like DNA-binding domain superfamily/Winged helix DNA-binding domain"/>
    <property type="match status" value="1"/>
</dbReference>